<feature type="signal peptide" evidence="2">
    <location>
        <begin position="1"/>
        <end position="21"/>
    </location>
</feature>
<gene>
    <name evidence="4" type="ORF">FDY93_02525</name>
</gene>
<reference evidence="4 5" key="1">
    <citation type="submission" date="2019-05" db="EMBL/GenBank/DDBJ databases">
        <title>Microbulbifer harenosus sp. nov., an alginate-degrading bacterium isolated from coastal sand.</title>
        <authorList>
            <person name="Huang H."/>
            <person name="Mo K."/>
            <person name="Bao S."/>
        </authorList>
    </citation>
    <scope>NUCLEOTIDE SEQUENCE [LARGE SCALE GENOMIC DNA]</scope>
    <source>
        <strain evidence="4 5">HB161719</strain>
    </source>
</reference>
<name>A0ABY2UN70_9GAMM</name>
<dbReference type="InterPro" id="IPR011250">
    <property type="entry name" value="OMP/PagP_B-barrel"/>
</dbReference>
<evidence type="ECO:0000313" key="5">
    <source>
        <dbReference type="Proteomes" id="UP000306791"/>
    </source>
</evidence>
<accession>A0ABY2UN70</accession>
<evidence type="ECO:0000313" key="4">
    <source>
        <dbReference type="EMBL" id="TLM79006.1"/>
    </source>
</evidence>
<dbReference type="Proteomes" id="UP000306791">
    <property type="component" value="Unassembled WGS sequence"/>
</dbReference>
<feature type="chain" id="PRO_5046799776" evidence="2">
    <location>
        <begin position="22"/>
        <end position="222"/>
    </location>
</feature>
<protein>
    <submittedName>
        <fullName evidence="4">Porin family protein</fullName>
    </submittedName>
</protein>
<proteinExistence type="predicted"/>
<dbReference type="Pfam" id="PF13505">
    <property type="entry name" value="OMP_b-brl"/>
    <property type="match status" value="1"/>
</dbReference>
<dbReference type="RefSeq" id="WP_138234183.1">
    <property type="nucleotide sequence ID" value="NZ_CP185860.1"/>
</dbReference>
<dbReference type="EMBL" id="VANI01000004">
    <property type="protein sequence ID" value="TLM79006.1"/>
    <property type="molecule type" value="Genomic_DNA"/>
</dbReference>
<feature type="domain" description="Outer membrane protein beta-barrel" evidence="3">
    <location>
        <begin position="9"/>
        <end position="222"/>
    </location>
</feature>
<dbReference type="SUPFAM" id="SSF56925">
    <property type="entry name" value="OMPA-like"/>
    <property type="match status" value="1"/>
</dbReference>
<comment type="caution">
    <text evidence="4">The sequence shown here is derived from an EMBL/GenBank/DDBJ whole genome shotgun (WGS) entry which is preliminary data.</text>
</comment>
<evidence type="ECO:0000256" key="2">
    <source>
        <dbReference type="SAM" id="SignalP"/>
    </source>
</evidence>
<dbReference type="InterPro" id="IPR027385">
    <property type="entry name" value="Beta-barrel_OMP"/>
</dbReference>
<evidence type="ECO:0000259" key="3">
    <source>
        <dbReference type="Pfam" id="PF13505"/>
    </source>
</evidence>
<evidence type="ECO:0000256" key="1">
    <source>
        <dbReference type="ARBA" id="ARBA00022729"/>
    </source>
</evidence>
<dbReference type="Gene3D" id="2.40.160.20">
    <property type="match status" value="1"/>
</dbReference>
<keyword evidence="5" id="KW-1185">Reference proteome</keyword>
<sequence>MKGLGLGTLFALSIFAASNSAAQENTWYLKFGVASTDPDAGEVEELLEDEFGTTKKFDNATGFNFTLGYQLTPFIAVEGSYLDWGDSKLRDSGSYGDLYYDGIEVQLSGTTTLSGSTKSLGAVLSTDVNRPFSFGVKGGIHFWENEARIQLDETFRFYDSYGNILAEEFSADESASVDGDDGYYGIIGTYRTAGWMVSLDHTIYKSEDVDPSTTTLSLGIQF</sequence>
<organism evidence="4 5">
    <name type="scientific">Microbulbifer harenosus</name>
    <dbReference type="NCBI Taxonomy" id="2576840"/>
    <lineage>
        <taxon>Bacteria</taxon>
        <taxon>Pseudomonadati</taxon>
        <taxon>Pseudomonadota</taxon>
        <taxon>Gammaproteobacteria</taxon>
        <taxon>Cellvibrionales</taxon>
        <taxon>Microbulbiferaceae</taxon>
        <taxon>Microbulbifer</taxon>
    </lineage>
</organism>
<keyword evidence="1 2" id="KW-0732">Signal</keyword>